<protein>
    <submittedName>
        <fullName evidence="1">Uncharacterized protein</fullName>
    </submittedName>
</protein>
<keyword evidence="2" id="KW-1185">Reference proteome</keyword>
<sequence>MTGDYVRRRVEQRQNDVNKMVEVSAHLSSVYNRLCGELIDAAERAAPAADVPVTDPVRYEASTRFFMTPGSEQISAEAARLIRAYEQMRSAYGRSGSWEAAREEHYSSVRAFEGAVRAVRRRGRI</sequence>
<dbReference type="Proteomes" id="UP001501474">
    <property type="component" value="Unassembled WGS sequence"/>
</dbReference>
<name>A0ABN3ENA2_9ACTN</name>
<accession>A0ABN3ENA2</accession>
<reference evidence="1 2" key="1">
    <citation type="journal article" date="2019" name="Int. J. Syst. Evol. Microbiol.">
        <title>The Global Catalogue of Microorganisms (GCM) 10K type strain sequencing project: providing services to taxonomists for standard genome sequencing and annotation.</title>
        <authorList>
            <consortium name="The Broad Institute Genomics Platform"/>
            <consortium name="The Broad Institute Genome Sequencing Center for Infectious Disease"/>
            <person name="Wu L."/>
            <person name="Ma J."/>
        </authorList>
    </citation>
    <scope>NUCLEOTIDE SEQUENCE [LARGE SCALE GENOMIC DNA]</scope>
    <source>
        <strain evidence="1 2">JCM 3053</strain>
    </source>
</reference>
<organism evidence="1 2">
    <name type="scientific">Streptomyces indiaensis</name>
    <dbReference type="NCBI Taxonomy" id="284033"/>
    <lineage>
        <taxon>Bacteria</taxon>
        <taxon>Bacillati</taxon>
        <taxon>Actinomycetota</taxon>
        <taxon>Actinomycetes</taxon>
        <taxon>Kitasatosporales</taxon>
        <taxon>Streptomycetaceae</taxon>
        <taxon>Streptomyces</taxon>
    </lineage>
</organism>
<proteinExistence type="predicted"/>
<comment type="caution">
    <text evidence="1">The sequence shown here is derived from an EMBL/GenBank/DDBJ whole genome shotgun (WGS) entry which is preliminary data.</text>
</comment>
<dbReference type="EMBL" id="BAAART010000258">
    <property type="protein sequence ID" value="GAA2264040.1"/>
    <property type="molecule type" value="Genomic_DNA"/>
</dbReference>
<gene>
    <name evidence="1" type="ORF">GCM10010104_71180</name>
</gene>
<evidence type="ECO:0000313" key="2">
    <source>
        <dbReference type="Proteomes" id="UP001501474"/>
    </source>
</evidence>
<evidence type="ECO:0000313" key="1">
    <source>
        <dbReference type="EMBL" id="GAA2264040.1"/>
    </source>
</evidence>